<dbReference type="Proteomes" id="UP000199125">
    <property type="component" value="Unassembled WGS sequence"/>
</dbReference>
<evidence type="ECO:0000313" key="5">
    <source>
        <dbReference type="Proteomes" id="UP000199125"/>
    </source>
</evidence>
<dbReference type="InterPro" id="IPR011234">
    <property type="entry name" value="Fumarylacetoacetase-like_C"/>
</dbReference>
<keyword evidence="5" id="KW-1185">Reference proteome</keyword>
<gene>
    <name evidence="4" type="ORF">SAMN04488075_2221</name>
</gene>
<comment type="similarity">
    <text evidence="1">Belongs to the FAH family.</text>
</comment>
<organism evidence="4 5">
    <name type="scientific">Paracoccus alkenifer</name>
    <dbReference type="NCBI Taxonomy" id="65735"/>
    <lineage>
        <taxon>Bacteria</taxon>
        <taxon>Pseudomonadati</taxon>
        <taxon>Pseudomonadota</taxon>
        <taxon>Alphaproteobacteria</taxon>
        <taxon>Rhodobacterales</taxon>
        <taxon>Paracoccaceae</taxon>
        <taxon>Paracoccus</taxon>
    </lineage>
</organism>
<feature type="domain" description="Fumarylacetoacetase-like C-terminal" evidence="3">
    <location>
        <begin position="79"/>
        <end position="284"/>
    </location>
</feature>
<dbReference type="GO" id="GO:0046872">
    <property type="term" value="F:metal ion binding"/>
    <property type="evidence" value="ECO:0007669"/>
    <property type="project" value="UniProtKB-KW"/>
</dbReference>
<dbReference type="Gene3D" id="3.90.850.10">
    <property type="entry name" value="Fumarylacetoacetase-like, C-terminal domain"/>
    <property type="match status" value="1"/>
</dbReference>
<dbReference type="GO" id="GO:0019752">
    <property type="term" value="P:carboxylic acid metabolic process"/>
    <property type="evidence" value="ECO:0007669"/>
    <property type="project" value="UniProtKB-ARBA"/>
</dbReference>
<dbReference type="FunFam" id="3.90.850.10:FF:000002">
    <property type="entry name" value="2-hydroxyhepta-2,4-diene-1,7-dioate isomerase"/>
    <property type="match status" value="1"/>
</dbReference>
<name>A0A1H6MFH8_9RHOB</name>
<accession>A0A1H6MFH8</accession>
<sequence>MPLAAYSTTGEIRLGKVFGDHLIDIAAIDPAFPGTIKAFLEAGESARAAFDRITKADGTPIPLRDVTLHAPIPDPEKYLAIGLNYADHGAEAGKLGMATPEYQIWFNKQVSCITGPYSDVVAPRVSDKVDYEGELAVVIGKTCRNVPADRAREVIGGYMVANDVSARDWQFRTTTITLGKSFDTHGPTGPWLTLDHEIADPHALNLRTHVNGEERQHGSTAELIHDIYEQIAYLSQVMTLKPGDILATGTPAGVGVARDPQVFLQPGDVVRVEIDGLGHIENTITAEG</sequence>
<dbReference type="InterPro" id="IPR036663">
    <property type="entry name" value="Fumarylacetoacetase_C_sf"/>
</dbReference>
<dbReference type="SUPFAM" id="SSF56529">
    <property type="entry name" value="FAH"/>
    <property type="match status" value="1"/>
</dbReference>
<keyword evidence="2" id="KW-0479">Metal-binding</keyword>
<evidence type="ECO:0000259" key="3">
    <source>
        <dbReference type="Pfam" id="PF01557"/>
    </source>
</evidence>
<reference evidence="5" key="1">
    <citation type="submission" date="2016-10" db="EMBL/GenBank/DDBJ databases">
        <authorList>
            <person name="Varghese N."/>
            <person name="Submissions S."/>
        </authorList>
    </citation>
    <scope>NUCLEOTIDE SEQUENCE [LARGE SCALE GENOMIC DNA]</scope>
    <source>
        <strain evidence="5">DSM 11593</strain>
    </source>
</reference>
<dbReference type="EMBL" id="FNXG01000003">
    <property type="protein sequence ID" value="SEI00310.1"/>
    <property type="molecule type" value="Genomic_DNA"/>
</dbReference>
<dbReference type="PANTHER" id="PTHR42796">
    <property type="entry name" value="FUMARYLACETOACETATE HYDROLASE DOMAIN-CONTAINING PROTEIN 2A-RELATED"/>
    <property type="match status" value="1"/>
</dbReference>
<dbReference type="GO" id="GO:0016853">
    <property type="term" value="F:isomerase activity"/>
    <property type="evidence" value="ECO:0007669"/>
    <property type="project" value="UniProtKB-ARBA"/>
</dbReference>
<dbReference type="OrthoDB" id="5197601at2"/>
<evidence type="ECO:0000256" key="1">
    <source>
        <dbReference type="ARBA" id="ARBA00010211"/>
    </source>
</evidence>
<evidence type="ECO:0000256" key="2">
    <source>
        <dbReference type="ARBA" id="ARBA00022723"/>
    </source>
</evidence>
<dbReference type="InterPro" id="IPR051121">
    <property type="entry name" value="FAH"/>
</dbReference>
<dbReference type="STRING" id="65735.SAMN04488075_2221"/>
<dbReference type="Pfam" id="PF01557">
    <property type="entry name" value="FAA_hydrolase"/>
    <property type="match status" value="1"/>
</dbReference>
<dbReference type="RefSeq" id="WP_090848121.1">
    <property type="nucleotide sequence ID" value="NZ_FNXG01000003.1"/>
</dbReference>
<dbReference type="PANTHER" id="PTHR42796:SF4">
    <property type="entry name" value="FUMARYLACETOACETATE HYDROLASE DOMAIN-CONTAINING PROTEIN 2A"/>
    <property type="match status" value="1"/>
</dbReference>
<dbReference type="AlphaFoldDB" id="A0A1H6MFH8"/>
<protein>
    <submittedName>
        <fullName evidence="4">2-keto-4-pentenoate hydratase/2-oxohepta-3-ene-1,7-dioic acid hydratase (Catechol pathway)</fullName>
    </submittedName>
</protein>
<evidence type="ECO:0000313" key="4">
    <source>
        <dbReference type="EMBL" id="SEI00310.1"/>
    </source>
</evidence>
<proteinExistence type="inferred from homology"/>